<evidence type="ECO:0000256" key="3">
    <source>
        <dbReference type="ARBA" id="ARBA00012663"/>
    </source>
</evidence>
<dbReference type="InterPro" id="IPR015882">
    <property type="entry name" value="HEX_bac_N"/>
</dbReference>
<dbReference type="GO" id="GO:0004563">
    <property type="term" value="F:beta-N-acetylhexosaminidase activity"/>
    <property type="evidence" value="ECO:0007669"/>
    <property type="project" value="UniProtKB-EC"/>
</dbReference>
<dbReference type="SUPFAM" id="SSF51445">
    <property type="entry name" value="(Trans)glycosidases"/>
    <property type="match status" value="1"/>
</dbReference>
<dbReference type="Pfam" id="PF00728">
    <property type="entry name" value="Glyco_hydro_20"/>
    <property type="match status" value="1"/>
</dbReference>
<reference evidence="10 11" key="1">
    <citation type="journal article" date="2019" name="Int. J. Syst. Evol. Microbiol.">
        <title>Bifidobacterium jacchi sp. nov., isolated from the faeces of a baby common marmoset (Callithrix jacchus).</title>
        <authorList>
            <person name="Modesto M."/>
            <person name="Watanabe K."/>
            <person name="Arita M."/>
            <person name="Satti M."/>
            <person name="Oki K."/>
            <person name="Sciavilla P."/>
            <person name="Patavino C."/>
            <person name="Camma C."/>
            <person name="Michelini S."/>
            <person name="Sgorbati B."/>
            <person name="Mattarelli P."/>
        </authorList>
    </citation>
    <scope>NUCLEOTIDE SEQUENCE [LARGE SCALE GENOMIC DNA]</scope>
    <source>
        <strain evidence="10 11">MRM 9.3</strain>
    </source>
</reference>
<dbReference type="Gene3D" id="3.20.20.80">
    <property type="entry name" value="Glycosidases"/>
    <property type="match status" value="1"/>
</dbReference>
<feature type="domain" description="Beta-hexosaminidase bacterial type N-terminal" evidence="9">
    <location>
        <begin position="236"/>
        <end position="355"/>
    </location>
</feature>
<gene>
    <name evidence="10" type="ORF">EHS19_00885</name>
</gene>
<dbReference type="Proteomes" id="UP000326336">
    <property type="component" value="Unassembled WGS sequence"/>
</dbReference>
<comment type="caution">
    <text evidence="10">The sequence shown here is derived from an EMBL/GenBank/DDBJ whole genome shotgun (WGS) entry which is preliminary data.</text>
</comment>
<dbReference type="CDD" id="cd06565">
    <property type="entry name" value="GH20_GcnA-like"/>
    <property type="match status" value="1"/>
</dbReference>
<dbReference type="InterPro" id="IPR015883">
    <property type="entry name" value="Glyco_hydro_20_cat"/>
</dbReference>
<evidence type="ECO:0000313" key="11">
    <source>
        <dbReference type="Proteomes" id="UP000326336"/>
    </source>
</evidence>
<feature type="region of interest" description="Disordered" evidence="7">
    <location>
        <begin position="715"/>
        <end position="751"/>
    </location>
</feature>
<evidence type="ECO:0000256" key="4">
    <source>
        <dbReference type="ARBA" id="ARBA00022801"/>
    </source>
</evidence>
<comment type="similarity">
    <text evidence="2">Belongs to the glycosyl hydrolase 20 family.</text>
</comment>
<dbReference type="Pfam" id="PF02838">
    <property type="entry name" value="Glyco_hydro_20b"/>
    <property type="match status" value="1"/>
</dbReference>
<comment type="catalytic activity">
    <reaction evidence="1">
        <text>Hydrolysis of terminal non-reducing N-acetyl-D-hexosamine residues in N-acetyl-beta-D-hexosaminides.</text>
        <dbReference type="EC" id="3.2.1.52"/>
    </reaction>
</comment>
<evidence type="ECO:0000313" key="10">
    <source>
        <dbReference type="EMBL" id="KAB5608541.1"/>
    </source>
</evidence>
<dbReference type="EMBL" id="RQSP01000002">
    <property type="protein sequence ID" value="KAB5608541.1"/>
    <property type="molecule type" value="Genomic_DNA"/>
</dbReference>
<feature type="active site" description="Proton donor" evidence="6">
    <location>
        <position position="513"/>
    </location>
</feature>
<evidence type="ECO:0000256" key="1">
    <source>
        <dbReference type="ARBA" id="ARBA00001231"/>
    </source>
</evidence>
<dbReference type="GO" id="GO:0030203">
    <property type="term" value="P:glycosaminoglycan metabolic process"/>
    <property type="evidence" value="ECO:0007669"/>
    <property type="project" value="TreeGrafter"/>
</dbReference>
<name>A0A5N5RP75_9BIFI</name>
<evidence type="ECO:0000256" key="2">
    <source>
        <dbReference type="ARBA" id="ARBA00006285"/>
    </source>
</evidence>
<evidence type="ECO:0000256" key="6">
    <source>
        <dbReference type="PIRSR" id="PIRSR625705-1"/>
    </source>
</evidence>
<accession>A0A5N5RP75</accession>
<dbReference type="AlphaFoldDB" id="A0A5N5RP75"/>
<dbReference type="InterPro" id="IPR025705">
    <property type="entry name" value="Beta_hexosaminidase_sua/sub"/>
</dbReference>
<dbReference type="Gene3D" id="3.30.379.10">
    <property type="entry name" value="Chitobiase/beta-hexosaminidase domain 2-like"/>
    <property type="match status" value="1"/>
</dbReference>
<evidence type="ECO:0000256" key="5">
    <source>
        <dbReference type="ARBA" id="ARBA00023295"/>
    </source>
</evidence>
<evidence type="ECO:0000259" key="8">
    <source>
        <dbReference type="Pfam" id="PF00728"/>
    </source>
</evidence>
<feature type="domain" description="Glycoside hydrolase family 20 catalytic" evidence="8">
    <location>
        <begin position="360"/>
        <end position="597"/>
    </location>
</feature>
<dbReference type="GO" id="GO:0005975">
    <property type="term" value="P:carbohydrate metabolic process"/>
    <property type="evidence" value="ECO:0007669"/>
    <property type="project" value="InterPro"/>
</dbReference>
<protein>
    <recommendedName>
        <fullName evidence="3">beta-N-acetylhexosaminidase</fullName>
        <ecNumber evidence="3">3.2.1.52</ecNumber>
    </recommendedName>
</protein>
<organism evidence="10 11">
    <name type="scientific">Bifidobacterium jacchi</name>
    <dbReference type="NCBI Taxonomy" id="2490545"/>
    <lineage>
        <taxon>Bacteria</taxon>
        <taxon>Bacillati</taxon>
        <taxon>Actinomycetota</taxon>
        <taxon>Actinomycetes</taxon>
        <taxon>Bifidobacteriales</taxon>
        <taxon>Bifidobacteriaceae</taxon>
        <taxon>Bifidobacterium</taxon>
    </lineage>
</organism>
<dbReference type="GO" id="GO:0016020">
    <property type="term" value="C:membrane"/>
    <property type="evidence" value="ECO:0007669"/>
    <property type="project" value="TreeGrafter"/>
</dbReference>
<dbReference type="PANTHER" id="PTHR22600:SF57">
    <property type="entry name" value="BETA-N-ACETYLHEXOSAMINIDASE"/>
    <property type="match status" value="1"/>
</dbReference>
<dbReference type="SUPFAM" id="SSF55545">
    <property type="entry name" value="beta-N-acetylhexosaminidase-like domain"/>
    <property type="match status" value="1"/>
</dbReference>
<keyword evidence="5" id="KW-0326">Glycosidase</keyword>
<feature type="compositionally biased region" description="Low complexity" evidence="7">
    <location>
        <begin position="738"/>
        <end position="751"/>
    </location>
</feature>
<feature type="region of interest" description="Disordered" evidence="7">
    <location>
        <begin position="106"/>
        <end position="129"/>
    </location>
</feature>
<dbReference type="PRINTS" id="PR00738">
    <property type="entry name" value="GLHYDRLASE20"/>
</dbReference>
<keyword evidence="4 10" id="KW-0378">Hydrolase</keyword>
<dbReference type="OrthoDB" id="9763537at2"/>
<keyword evidence="11" id="KW-1185">Reference proteome</keyword>
<evidence type="ECO:0000256" key="7">
    <source>
        <dbReference type="SAM" id="MobiDB-lite"/>
    </source>
</evidence>
<dbReference type="InterPro" id="IPR029018">
    <property type="entry name" value="Hex-like_dom2"/>
</dbReference>
<dbReference type="PANTHER" id="PTHR22600">
    <property type="entry name" value="BETA-HEXOSAMINIDASE"/>
    <property type="match status" value="1"/>
</dbReference>
<evidence type="ECO:0000259" key="9">
    <source>
        <dbReference type="Pfam" id="PF02838"/>
    </source>
</evidence>
<dbReference type="InterPro" id="IPR017853">
    <property type="entry name" value="GH"/>
</dbReference>
<dbReference type="EC" id="3.2.1.52" evidence="3"/>
<sequence>MHFKSAQEEIIALIICLSIRRVVPVSCSCCNTYRTVCHDTHRAARCGKMRKDTQTVYAGTGDIDQRRRSAPNAQCRATSHSIAHTRQPSVAHQKGDTMQYQPSQYQQAEDNSTQIQPTQVSPTQIQSGQYRTNRREIPSFDLIPQPQSVRIAADAAPVALPAVGRIAESRDIDDNAAILPTQLADDIAAVTGLRWDIAKNDRSAASVAASASPHPHTTDAVSANAVSADAAAVAALPDTLGIPADAGIPSEATGAAGATGEAAGTAYAHARWHAFIRLSIADSADPADAADSAVADSASTTDPAPLAPQEYRLTIAPTGIDIVGGDTAGVRNGVQTLRQIIRQCAPALPQLTIQDKPAYATRGYYLDATRGRVPTLAWLKRWADELCLYKYNQLQLYFEHTFLFDGLSETWRGTSPLKPADIIAFDEYCAERGIELVPSVSTFGHHYMALRTRELRALGEFPEQADRTYSLIERMRHHTLNVTAPDSLAFSLRLIDSYLQLFRSRKFNICGDETFDLGKGRSRAEADRRGVANLYADYVSALCRHLSDKGYEPMFWGDIAVELPEILGMLPKDVILLNWLYAPSIGDDKVRLVAESGAAQYVCSAVWCWNALLPRLDDAWNNISRLARYGMRYGAVGYLVTDWGDYGHVNDPRMAVAGMAYGAQCAWNPLAEVGGVAGVADAAVVAASDVAADVAVAEAAVSATAAANSADDTVADAAGDGATNPSSSEGDDYTGGSADQAAGAPADQPGAPTAAIIEMNRRIAAVEYGDRSGELLAALRDASCRVAFGFDDMVWYCEVDEGGRVAAGANAGADSGRFNRDAASAIHFGVHGFDGRYAAEWDARICAATSPDQARRVILEGLAPHIRRGAEANKALELDALRLGVAAARASRLGRAGDDVSAMLIALEGQRWFNLAGLVLAAREGFVGAATLRHAGLTGTGLTGVAGAAAGAAVGDGCRVARGLECWFESYADQWRTVSAESELNRIASIIWRIADALRAA</sequence>
<proteinExistence type="inferred from homology"/>